<dbReference type="EMBL" id="CAIT01000005">
    <property type="protein sequence ID" value="CCH52593.1"/>
    <property type="molecule type" value="Genomic_DNA"/>
</dbReference>
<accession>I2GFB8</accession>
<dbReference type="PANTHER" id="PTHR46268">
    <property type="entry name" value="STRESS RESPONSE PROTEIN NHAX"/>
    <property type="match status" value="1"/>
</dbReference>
<dbReference type="InterPro" id="IPR006015">
    <property type="entry name" value="Universal_stress_UspA"/>
</dbReference>
<proteinExistence type="inferred from homology"/>
<gene>
    <name evidence="3" type="ORF">BN8_01605</name>
</gene>
<organism evidence="3 4">
    <name type="scientific">Fibrisoma limi BUZ 3</name>
    <dbReference type="NCBI Taxonomy" id="1185876"/>
    <lineage>
        <taxon>Bacteria</taxon>
        <taxon>Pseudomonadati</taxon>
        <taxon>Bacteroidota</taxon>
        <taxon>Cytophagia</taxon>
        <taxon>Cytophagales</taxon>
        <taxon>Spirosomataceae</taxon>
        <taxon>Fibrisoma</taxon>
    </lineage>
</organism>
<dbReference type="STRING" id="1185876.BN8_01605"/>
<protein>
    <recommendedName>
        <fullName evidence="2">UspA domain-containing protein</fullName>
    </recommendedName>
</protein>
<name>I2GFB8_9BACT</name>
<evidence type="ECO:0000256" key="1">
    <source>
        <dbReference type="ARBA" id="ARBA00008791"/>
    </source>
</evidence>
<dbReference type="OrthoDB" id="1522603at2"/>
<dbReference type="SUPFAM" id="SSF52402">
    <property type="entry name" value="Adenine nucleotide alpha hydrolases-like"/>
    <property type="match status" value="2"/>
</dbReference>
<dbReference type="RefSeq" id="WP_009281177.1">
    <property type="nucleotide sequence ID" value="NZ_CAIT01000005.1"/>
</dbReference>
<comment type="caution">
    <text evidence="3">The sequence shown here is derived from an EMBL/GenBank/DDBJ whole genome shotgun (WGS) entry which is preliminary data.</text>
</comment>
<dbReference type="CDD" id="cd00293">
    <property type="entry name" value="USP-like"/>
    <property type="match status" value="1"/>
</dbReference>
<sequence>MKRILVATDISNNSSAAVRFALQLALQWPVAITFLNVHNVTRPVGEIQRQLEQFVEEVRQQLAVTIADYSCVVINAFSVTETIMHYARKHRFDYICIGARGAGTIEKLIGTTTATLINQSTVPVIAVPASYQVAPIQHLLYASDLTNLEAELKQVVDVAQPLGATVDLVHVMGPAKPEFDLDDLQTTVRQISALKISVYIEAAIVEQNLAANLEQIIQRVQPSLLIMFTTQRSGFVRRLLFPSQCAGYTFIGSVPVLVFTKA</sequence>
<evidence type="ECO:0000313" key="4">
    <source>
        <dbReference type="Proteomes" id="UP000009309"/>
    </source>
</evidence>
<dbReference type="Gene3D" id="3.40.50.12370">
    <property type="match status" value="1"/>
</dbReference>
<feature type="domain" description="UspA" evidence="2">
    <location>
        <begin position="1"/>
        <end position="128"/>
    </location>
</feature>
<comment type="similarity">
    <text evidence="1">Belongs to the universal stress protein A family.</text>
</comment>
<evidence type="ECO:0000313" key="3">
    <source>
        <dbReference type="EMBL" id="CCH52593.1"/>
    </source>
</evidence>
<dbReference type="eggNOG" id="COG0589">
    <property type="taxonomic scope" value="Bacteria"/>
</dbReference>
<dbReference type="InterPro" id="IPR006016">
    <property type="entry name" value="UspA"/>
</dbReference>
<dbReference type="PRINTS" id="PR01438">
    <property type="entry name" value="UNVRSLSTRESS"/>
</dbReference>
<dbReference type="Proteomes" id="UP000009309">
    <property type="component" value="Unassembled WGS sequence"/>
</dbReference>
<keyword evidence="4" id="KW-1185">Reference proteome</keyword>
<reference evidence="3 4" key="1">
    <citation type="journal article" date="2012" name="J. Bacteriol.">
        <title>Genome Sequence of the Filamentous Bacterium Fibrisoma limi BUZ 3T.</title>
        <authorList>
            <person name="Filippini M."/>
            <person name="Qi W."/>
            <person name="Jaenicke S."/>
            <person name="Goesmann A."/>
            <person name="Smits T.H."/>
            <person name="Bagheri H.C."/>
        </authorList>
    </citation>
    <scope>NUCLEOTIDE SEQUENCE [LARGE SCALE GENOMIC DNA]</scope>
    <source>
        <strain evidence="4">BUZ 3T</strain>
    </source>
</reference>
<evidence type="ECO:0000259" key="2">
    <source>
        <dbReference type="Pfam" id="PF00582"/>
    </source>
</evidence>
<dbReference type="PANTHER" id="PTHR46268:SF6">
    <property type="entry name" value="UNIVERSAL STRESS PROTEIN UP12"/>
    <property type="match status" value="1"/>
</dbReference>
<dbReference type="Pfam" id="PF00582">
    <property type="entry name" value="Usp"/>
    <property type="match status" value="1"/>
</dbReference>
<dbReference type="AlphaFoldDB" id="I2GFB8"/>